<dbReference type="InterPro" id="IPR002104">
    <property type="entry name" value="Integrase_catalytic"/>
</dbReference>
<accession>A0A7W5B391</accession>
<dbReference type="PANTHER" id="PTHR30349">
    <property type="entry name" value="PHAGE INTEGRASE-RELATED"/>
    <property type="match status" value="1"/>
</dbReference>
<proteinExistence type="inferred from homology"/>
<dbReference type="Pfam" id="PF14659">
    <property type="entry name" value="Phage_int_SAM_3"/>
    <property type="match status" value="1"/>
</dbReference>
<dbReference type="EMBL" id="JACHXK010000020">
    <property type="protein sequence ID" value="MBB3113615.1"/>
    <property type="molecule type" value="Genomic_DNA"/>
</dbReference>
<dbReference type="GO" id="GO:0006310">
    <property type="term" value="P:DNA recombination"/>
    <property type="evidence" value="ECO:0007669"/>
    <property type="project" value="UniProtKB-KW"/>
</dbReference>
<dbReference type="InterPro" id="IPR011010">
    <property type="entry name" value="DNA_brk_join_enz"/>
</dbReference>
<comment type="caution">
    <text evidence="8">The sequence shown here is derived from an EMBL/GenBank/DDBJ whole genome shotgun (WGS) entry which is preliminary data.</text>
</comment>
<evidence type="ECO:0000256" key="4">
    <source>
        <dbReference type="ARBA" id="ARBA00023172"/>
    </source>
</evidence>
<dbReference type="InterPro" id="IPR044068">
    <property type="entry name" value="CB"/>
</dbReference>
<dbReference type="PROSITE" id="PS51898">
    <property type="entry name" value="TYR_RECOMBINASE"/>
    <property type="match status" value="1"/>
</dbReference>
<dbReference type="PROSITE" id="PS51900">
    <property type="entry name" value="CB"/>
    <property type="match status" value="1"/>
</dbReference>
<dbReference type="Gene3D" id="1.10.150.130">
    <property type="match status" value="1"/>
</dbReference>
<dbReference type="InterPro" id="IPR013762">
    <property type="entry name" value="Integrase-like_cat_sf"/>
</dbReference>
<evidence type="ECO:0000313" key="8">
    <source>
        <dbReference type="EMBL" id="MBB3113615.1"/>
    </source>
</evidence>
<reference evidence="8 9" key="1">
    <citation type="submission" date="2020-08" db="EMBL/GenBank/DDBJ databases">
        <title>Genomic Encyclopedia of Type Strains, Phase III (KMG-III): the genomes of soil and plant-associated and newly described type strains.</title>
        <authorList>
            <person name="Whitman W."/>
        </authorList>
    </citation>
    <scope>NUCLEOTIDE SEQUENCE [LARGE SCALE GENOMIC DNA]</scope>
    <source>
        <strain evidence="8 9">CECT 5862</strain>
    </source>
</reference>
<dbReference type="Pfam" id="PF00589">
    <property type="entry name" value="Phage_integrase"/>
    <property type="match status" value="1"/>
</dbReference>
<evidence type="ECO:0000313" key="9">
    <source>
        <dbReference type="Proteomes" id="UP000570361"/>
    </source>
</evidence>
<dbReference type="Proteomes" id="UP000570361">
    <property type="component" value="Unassembled WGS sequence"/>
</dbReference>
<dbReference type="InterPro" id="IPR028259">
    <property type="entry name" value="AP2-like_int_N"/>
</dbReference>
<evidence type="ECO:0000256" key="5">
    <source>
        <dbReference type="PROSITE-ProRule" id="PRU01248"/>
    </source>
</evidence>
<evidence type="ECO:0000256" key="3">
    <source>
        <dbReference type="ARBA" id="ARBA00023125"/>
    </source>
</evidence>
<feature type="domain" description="Tyr recombinase" evidence="6">
    <location>
        <begin position="169"/>
        <end position="366"/>
    </location>
</feature>
<comment type="similarity">
    <text evidence="1">Belongs to the 'phage' integrase family.</text>
</comment>
<keyword evidence="2" id="KW-0229">DNA integration</keyword>
<evidence type="ECO:0000259" key="7">
    <source>
        <dbReference type="PROSITE" id="PS51900"/>
    </source>
</evidence>
<evidence type="ECO:0000256" key="2">
    <source>
        <dbReference type="ARBA" id="ARBA00022908"/>
    </source>
</evidence>
<name>A0A7W5B391_9BACL</name>
<keyword evidence="3 5" id="KW-0238">DNA-binding</keyword>
<feature type="domain" description="Core-binding (CB)" evidence="7">
    <location>
        <begin position="65"/>
        <end position="148"/>
    </location>
</feature>
<dbReference type="RefSeq" id="WP_183603688.1">
    <property type="nucleotide sequence ID" value="NZ_JACHXK010000020.1"/>
</dbReference>
<evidence type="ECO:0000256" key="1">
    <source>
        <dbReference type="ARBA" id="ARBA00008857"/>
    </source>
</evidence>
<dbReference type="SUPFAM" id="SSF56349">
    <property type="entry name" value="DNA breaking-rejoining enzymes"/>
    <property type="match status" value="1"/>
</dbReference>
<dbReference type="CDD" id="cd01189">
    <property type="entry name" value="INT_ICEBs1_C_like"/>
    <property type="match status" value="1"/>
</dbReference>
<sequence length="375" mass="43049">MPVYEDKKLKKNKWWFEVELGKNLEGKRVRKKQRGFRTKKEAERAMVELQHQINQGGRPLDISRVHYGDFLQEWLEKKRSSISLHTERTYQVYIKLHILPKLGSVPIAQLTPYHIESFVSHLIRDKQLAPETIHRILSVVHTSLNAAERLDLVQKNVARGIEKPRVPHRELQVWDPEYVGQFLTHIKGRSRYSIAFYLAVMTGMRQGEILGLRWSDIELNGGIIRIQQTLSHDGKQLIAGAKTAGSIRSVTISPATIQMLQEHRQLIDQERAAGDASYQHHDLVVCTSRGTPTSGRAIMKVWYKLLQEHQAPPITFHDLRHTHASLLLRQGVHIKVVSERLGHSTVSMTLNRYSHLLPNMQSEAARGLDELLFGI</sequence>
<dbReference type="Pfam" id="PF14657">
    <property type="entry name" value="Arm-DNA-bind_4"/>
    <property type="match status" value="1"/>
</dbReference>
<dbReference type="InterPro" id="IPR010998">
    <property type="entry name" value="Integrase_recombinase_N"/>
</dbReference>
<dbReference type="GO" id="GO:0015074">
    <property type="term" value="P:DNA integration"/>
    <property type="evidence" value="ECO:0007669"/>
    <property type="project" value="UniProtKB-KW"/>
</dbReference>
<organism evidence="8 9">
    <name type="scientific">Paenibacillus phyllosphaerae</name>
    <dbReference type="NCBI Taxonomy" id="274593"/>
    <lineage>
        <taxon>Bacteria</taxon>
        <taxon>Bacillati</taxon>
        <taxon>Bacillota</taxon>
        <taxon>Bacilli</taxon>
        <taxon>Bacillales</taxon>
        <taxon>Paenibacillaceae</taxon>
        <taxon>Paenibacillus</taxon>
    </lineage>
</organism>
<keyword evidence="4" id="KW-0233">DNA recombination</keyword>
<keyword evidence="9" id="KW-1185">Reference proteome</keyword>
<dbReference type="InterPro" id="IPR050090">
    <property type="entry name" value="Tyrosine_recombinase_XerCD"/>
</dbReference>
<evidence type="ECO:0000259" key="6">
    <source>
        <dbReference type="PROSITE" id="PS51898"/>
    </source>
</evidence>
<gene>
    <name evidence="8" type="ORF">FHS18_005728</name>
</gene>
<dbReference type="InterPro" id="IPR004107">
    <property type="entry name" value="Integrase_SAM-like_N"/>
</dbReference>
<dbReference type="AlphaFoldDB" id="A0A7W5B391"/>
<dbReference type="Gene3D" id="1.10.443.10">
    <property type="entry name" value="Intergrase catalytic core"/>
    <property type="match status" value="1"/>
</dbReference>
<dbReference type="GO" id="GO:0003677">
    <property type="term" value="F:DNA binding"/>
    <property type="evidence" value="ECO:0007669"/>
    <property type="project" value="UniProtKB-UniRule"/>
</dbReference>
<protein>
    <submittedName>
        <fullName evidence="8">Integrase</fullName>
    </submittedName>
</protein>
<dbReference type="PANTHER" id="PTHR30349:SF64">
    <property type="entry name" value="PROPHAGE INTEGRASE INTD-RELATED"/>
    <property type="match status" value="1"/>
</dbReference>